<dbReference type="OrthoDB" id="2971563at2"/>
<dbReference type="CDD" id="cd07721">
    <property type="entry name" value="yflN-like_MBL-fold"/>
    <property type="match status" value="1"/>
</dbReference>
<dbReference type="InterPro" id="IPR036866">
    <property type="entry name" value="RibonucZ/Hydroxyglut_hydro"/>
</dbReference>
<protein>
    <submittedName>
        <fullName evidence="2">MBL fold metallo-hydrolase</fullName>
    </submittedName>
</protein>
<gene>
    <name evidence="2" type="ORF">E6C70_10760</name>
</gene>
<dbReference type="PANTHER" id="PTHR42951:SF14">
    <property type="entry name" value="METALLO-BETA-LACTAMASE SUPERFAMILY PROTEIN"/>
    <property type="match status" value="1"/>
</dbReference>
<sequence length="257" mass="27647">MSQAIADHEVAENVFLFTGTSVNWIILRDGKDLTLIDAGWEGDAPEVERTIRLLGRPEDVHAVLLTHAHSDHTGALELLHETYGVPVWMSPAEVPNATGEHVEQAGTADVVRMMYRPQAIRWAVDMVKVGGLKQITTPSAESFPEEGPLELPGRPVPIATPGHTDGHTSYHLPSVGGVVTGDALVSGHPTLKGLGPRLLPGGFTHDAEQAVQSLRVLRDIDARMFLPGHGPVWYGSLKESVDEALAHVDDRNTGLDG</sequence>
<dbReference type="SMART" id="SM00849">
    <property type="entry name" value="Lactamase_B"/>
    <property type="match status" value="1"/>
</dbReference>
<dbReference type="PANTHER" id="PTHR42951">
    <property type="entry name" value="METALLO-BETA-LACTAMASE DOMAIN-CONTAINING"/>
    <property type="match status" value="1"/>
</dbReference>
<reference evidence="2 3" key="1">
    <citation type="submission" date="2019-04" db="EMBL/GenBank/DDBJ databases">
        <authorList>
            <person name="Jiang L."/>
        </authorList>
    </citation>
    <scope>NUCLEOTIDE SEQUENCE [LARGE SCALE GENOMIC DNA]</scope>
    <source>
        <strain evidence="2 3">YIM 131861</strain>
    </source>
</reference>
<proteinExistence type="predicted"/>
<dbReference type="InterPro" id="IPR050855">
    <property type="entry name" value="NDM-1-like"/>
</dbReference>
<dbReference type="InterPro" id="IPR001279">
    <property type="entry name" value="Metallo-B-lactamas"/>
</dbReference>
<name>A0A4S4FTH9_9MICO</name>
<evidence type="ECO:0000313" key="2">
    <source>
        <dbReference type="EMBL" id="THG34069.1"/>
    </source>
</evidence>
<dbReference type="Pfam" id="PF00753">
    <property type="entry name" value="Lactamase_B"/>
    <property type="match status" value="1"/>
</dbReference>
<dbReference type="Gene3D" id="3.60.15.10">
    <property type="entry name" value="Ribonuclease Z/Hydroxyacylglutathione hydrolase-like"/>
    <property type="match status" value="1"/>
</dbReference>
<organism evidence="2 3">
    <name type="scientific">Orlajensenia flava</name>
    <dbReference type="NCBI Taxonomy" id="2565934"/>
    <lineage>
        <taxon>Bacteria</taxon>
        <taxon>Bacillati</taxon>
        <taxon>Actinomycetota</taxon>
        <taxon>Actinomycetes</taxon>
        <taxon>Micrococcales</taxon>
        <taxon>Microbacteriaceae</taxon>
        <taxon>Orlajensenia</taxon>
    </lineage>
</organism>
<dbReference type="AlphaFoldDB" id="A0A4S4FTH9"/>
<evidence type="ECO:0000313" key="3">
    <source>
        <dbReference type="Proteomes" id="UP000307380"/>
    </source>
</evidence>
<accession>A0A4S4FTH9</accession>
<dbReference type="SUPFAM" id="SSF56281">
    <property type="entry name" value="Metallo-hydrolase/oxidoreductase"/>
    <property type="match status" value="1"/>
</dbReference>
<dbReference type="EMBL" id="SSSN01000007">
    <property type="protein sequence ID" value="THG34069.1"/>
    <property type="molecule type" value="Genomic_DNA"/>
</dbReference>
<comment type="caution">
    <text evidence="2">The sequence shown here is derived from an EMBL/GenBank/DDBJ whole genome shotgun (WGS) entry which is preliminary data.</text>
</comment>
<keyword evidence="3" id="KW-1185">Reference proteome</keyword>
<evidence type="ECO:0000259" key="1">
    <source>
        <dbReference type="SMART" id="SM00849"/>
    </source>
</evidence>
<dbReference type="GO" id="GO:0016787">
    <property type="term" value="F:hydrolase activity"/>
    <property type="evidence" value="ECO:0007669"/>
    <property type="project" value="UniProtKB-KW"/>
</dbReference>
<dbReference type="Proteomes" id="UP000307380">
    <property type="component" value="Unassembled WGS sequence"/>
</dbReference>
<keyword evidence="2" id="KW-0378">Hydrolase</keyword>
<feature type="domain" description="Metallo-beta-lactamase" evidence="1">
    <location>
        <begin position="21"/>
        <end position="229"/>
    </location>
</feature>